<evidence type="ECO:0000313" key="1">
    <source>
        <dbReference type="EMBL" id="MPM67606.1"/>
    </source>
</evidence>
<dbReference type="PANTHER" id="PTHR42899">
    <property type="entry name" value="SPERMATOGENESIS-ASSOCIATED PROTEIN 20"/>
    <property type="match status" value="1"/>
</dbReference>
<dbReference type="Gene3D" id="1.50.10.10">
    <property type="match status" value="1"/>
</dbReference>
<gene>
    <name evidence="1" type="ORF">SDC9_114530</name>
</gene>
<sequence length="158" mass="18008">MIASLAYAGRIFENNDYIDAAKKCAKFIKNNLTNKNGRLLGRFREGEAANLGLLDDYAYYVWGLIELYESTFQAEYLKEAVKLNKDMMSLFLDKEHGGFYLYGEDAEELILRPKEIYDGALPSGNSIAIFNMAKIANILEDMICQKIQEDNLVPLEKQ</sequence>
<dbReference type="EMBL" id="VSSQ01021784">
    <property type="protein sequence ID" value="MPM67606.1"/>
    <property type="molecule type" value="Genomic_DNA"/>
</dbReference>
<dbReference type="InterPro" id="IPR012341">
    <property type="entry name" value="6hp_glycosidase-like_sf"/>
</dbReference>
<name>A0A645BQE8_9ZZZZ</name>
<dbReference type="PANTHER" id="PTHR42899:SF1">
    <property type="entry name" value="SPERMATOGENESIS-ASSOCIATED PROTEIN 20"/>
    <property type="match status" value="1"/>
</dbReference>
<dbReference type="InterPro" id="IPR024705">
    <property type="entry name" value="Ssp411"/>
</dbReference>
<organism evidence="1">
    <name type="scientific">bioreactor metagenome</name>
    <dbReference type="NCBI Taxonomy" id="1076179"/>
    <lineage>
        <taxon>unclassified sequences</taxon>
        <taxon>metagenomes</taxon>
        <taxon>ecological metagenomes</taxon>
    </lineage>
</organism>
<comment type="caution">
    <text evidence="1">The sequence shown here is derived from an EMBL/GenBank/DDBJ whole genome shotgun (WGS) entry which is preliminary data.</text>
</comment>
<dbReference type="SUPFAM" id="SSF48208">
    <property type="entry name" value="Six-hairpin glycosidases"/>
    <property type="match status" value="1"/>
</dbReference>
<accession>A0A645BQE8</accession>
<dbReference type="InterPro" id="IPR008928">
    <property type="entry name" value="6-hairpin_glycosidase_sf"/>
</dbReference>
<protein>
    <submittedName>
        <fullName evidence="1">Uncharacterized protein</fullName>
    </submittedName>
</protein>
<dbReference type="GO" id="GO:0005975">
    <property type="term" value="P:carbohydrate metabolic process"/>
    <property type="evidence" value="ECO:0007669"/>
    <property type="project" value="InterPro"/>
</dbReference>
<proteinExistence type="predicted"/>
<reference evidence="1" key="1">
    <citation type="submission" date="2019-08" db="EMBL/GenBank/DDBJ databases">
        <authorList>
            <person name="Kucharzyk K."/>
            <person name="Murdoch R.W."/>
            <person name="Higgins S."/>
            <person name="Loffler F."/>
        </authorList>
    </citation>
    <scope>NUCLEOTIDE SEQUENCE</scope>
</reference>
<dbReference type="AlphaFoldDB" id="A0A645BQE8"/>